<dbReference type="RefSeq" id="WP_158532962.1">
    <property type="nucleotide sequence ID" value="NZ_JAHOOC010000019.1"/>
</dbReference>
<comment type="caution">
    <text evidence="2">The sequence shown here is derived from an EMBL/GenBank/DDBJ whole genome shotgun (WGS) entry which is preliminary data.</text>
</comment>
<reference evidence="2" key="1">
    <citation type="submission" date="2021-10" db="EMBL/GenBank/DDBJ databases">
        <title>Collection of gut derived symbiotic bacterial strains cultured from healthy donors.</title>
        <authorList>
            <person name="Lin H."/>
            <person name="Littmann E."/>
            <person name="Kohout C."/>
            <person name="Pamer E.G."/>
        </authorList>
    </citation>
    <scope>NUCLEOTIDE SEQUENCE</scope>
    <source>
        <strain evidence="2">DFI.2.94</strain>
    </source>
</reference>
<evidence type="ECO:0000313" key="2">
    <source>
        <dbReference type="EMBL" id="MCB6520039.1"/>
    </source>
</evidence>
<name>A0AAP2VMM2_PARDI</name>
<accession>A0AAP2VMM2</accession>
<feature type="compositionally biased region" description="Low complexity" evidence="1">
    <location>
        <begin position="49"/>
        <end position="62"/>
    </location>
</feature>
<evidence type="ECO:0000256" key="1">
    <source>
        <dbReference type="SAM" id="MobiDB-lite"/>
    </source>
</evidence>
<protein>
    <submittedName>
        <fullName evidence="2">Uncharacterized protein</fullName>
    </submittedName>
</protein>
<dbReference type="AlphaFoldDB" id="A0AAP2VMM2"/>
<dbReference type="EMBL" id="JAJCNI010000035">
    <property type="protein sequence ID" value="MCB6520039.1"/>
    <property type="molecule type" value="Genomic_DNA"/>
</dbReference>
<sequence>MLNNSRRRSRNGSEVVSEGRRALRFALEVSGEGRRALRYRSDSGGGGRPSPRTAFQSAVSRVRGVSVSSSQARLNL</sequence>
<dbReference type="Proteomes" id="UP001198806">
    <property type="component" value="Unassembled WGS sequence"/>
</dbReference>
<proteinExistence type="predicted"/>
<feature type="region of interest" description="Disordered" evidence="1">
    <location>
        <begin position="37"/>
        <end position="62"/>
    </location>
</feature>
<evidence type="ECO:0000313" key="3">
    <source>
        <dbReference type="Proteomes" id="UP001198806"/>
    </source>
</evidence>
<gene>
    <name evidence="2" type="ORF">LI194_19855</name>
</gene>
<organism evidence="2 3">
    <name type="scientific">Parabacteroides distasonis</name>
    <dbReference type="NCBI Taxonomy" id="823"/>
    <lineage>
        <taxon>Bacteria</taxon>
        <taxon>Pseudomonadati</taxon>
        <taxon>Bacteroidota</taxon>
        <taxon>Bacteroidia</taxon>
        <taxon>Bacteroidales</taxon>
        <taxon>Tannerellaceae</taxon>
        <taxon>Parabacteroides</taxon>
    </lineage>
</organism>